<name>A0ABQ8IJ72_9ROSI</name>
<accession>A0ABQ8IJ72</accession>
<dbReference type="InterPro" id="IPR036910">
    <property type="entry name" value="HMG_box_dom_sf"/>
</dbReference>
<evidence type="ECO:0000256" key="1">
    <source>
        <dbReference type="ARBA" id="ARBA00004123"/>
    </source>
</evidence>
<comment type="similarity">
    <text evidence="2">Belongs to the HMGB family.</text>
</comment>
<feature type="compositionally biased region" description="Basic and acidic residues" evidence="6">
    <location>
        <begin position="12"/>
        <end position="47"/>
    </location>
</feature>
<dbReference type="EMBL" id="JAFEMO010000001">
    <property type="protein sequence ID" value="KAH7576754.1"/>
    <property type="molecule type" value="Genomic_DNA"/>
</dbReference>
<dbReference type="Proteomes" id="UP000827721">
    <property type="component" value="Unassembled WGS sequence"/>
</dbReference>
<feature type="compositionally biased region" description="Basic and acidic residues" evidence="6">
    <location>
        <begin position="118"/>
        <end position="140"/>
    </location>
</feature>
<evidence type="ECO:0000259" key="7">
    <source>
        <dbReference type="PROSITE" id="PS50118"/>
    </source>
</evidence>
<feature type="compositionally biased region" description="Acidic residues" evidence="6">
    <location>
        <begin position="141"/>
        <end position="150"/>
    </location>
</feature>
<dbReference type="SUPFAM" id="SSF47095">
    <property type="entry name" value="HMG-box"/>
    <property type="match status" value="1"/>
</dbReference>
<organism evidence="8 9">
    <name type="scientific">Xanthoceras sorbifolium</name>
    <dbReference type="NCBI Taxonomy" id="99658"/>
    <lineage>
        <taxon>Eukaryota</taxon>
        <taxon>Viridiplantae</taxon>
        <taxon>Streptophyta</taxon>
        <taxon>Embryophyta</taxon>
        <taxon>Tracheophyta</taxon>
        <taxon>Spermatophyta</taxon>
        <taxon>Magnoliopsida</taxon>
        <taxon>eudicotyledons</taxon>
        <taxon>Gunneridae</taxon>
        <taxon>Pentapetalae</taxon>
        <taxon>rosids</taxon>
        <taxon>malvids</taxon>
        <taxon>Sapindales</taxon>
        <taxon>Sapindaceae</taxon>
        <taxon>Xanthoceroideae</taxon>
        <taxon>Xanthoceras</taxon>
    </lineage>
</organism>
<keyword evidence="4 5" id="KW-0539">Nucleus</keyword>
<dbReference type="SMART" id="SM00398">
    <property type="entry name" value="HMG"/>
    <property type="match status" value="1"/>
</dbReference>
<dbReference type="InterPro" id="IPR031061">
    <property type="entry name" value="HMGB_plant"/>
</dbReference>
<reference evidence="8 9" key="1">
    <citation type="submission" date="2021-02" db="EMBL/GenBank/DDBJ databases">
        <title>Plant Genome Project.</title>
        <authorList>
            <person name="Zhang R.-G."/>
        </authorList>
    </citation>
    <scope>NUCLEOTIDE SEQUENCE [LARGE SCALE GENOMIC DNA]</scope>
    <source>
        <tissue evidence="8">Leaves</tissue>
    </source>
</reference>
<evidence type="ECO:0000256" key="5">
    <source>
        <dbReference type="PROSITE-ProRule" id="PRU00267"/>
    </source>
</evidence>
<dbReference type="Gene3D" id="1.10.30.10">
    <property type="entry name" value="High mobility group box domain"/>
    <property type="match status" value="1"/>
</dbReference>
<feature type="region of interest" description="Disordered" evidence="6">
    <location>
        <begin position="1"/>
        <end position="48"/>
    </location>
</feature>
<evidence type="ECO:0000256" key="3">
    <source>
        <dbReference type="ARBA" id="ARBA00023125"/>
    </source>
</evidence>
<feature type="DNA-binding region" description="HMG box" evidence="5">
    <location>
        <begin position="46"/>
        <end position="115"/>
    </location>
</feature>
<dbReference type="Pfam" id="PF00505">
    <property type="entry name" value="HMG_box"/>
    <property type="match status" value="1"/>
</dbReference>
<evidence type="ECO:0000313" key="8">
    <source>
        <dbReference type="EMBL" id="KAH7576754.1"/>
    </source>
</evidence>
<evidence type="ECO:0000256" key="6">
    <source>
        <dbReference type="SAM" id="MobiDB-lite"/>
    </source>
</evidence>
<protein>
    <recommendedName>
        <fullName evidence="7">HMG box domain-containing protein</fullName>
    </recommendedName>
</protein>
<feature type="region of interest" description="Disordered" evidence="6">
    <location>
        <begin position="118"/>
        <end position="150"/>
    </location>
</feature>
<dbReference type="CDD" id="cd22005">
    <property type="entry name" value="HMG-box_AtHMGB1-like"/>
    <property type="match status" value="1"/>
</dbReference>
<evidence type="ECO:0000313" key="9">
    <source>
        <dbReference type="Proteomes" id="UP000827721"/>
    </source>
</evidence>
<keyword evidence="9" id="KW-1185">Reference proteome</keyword>
<comment type="subcellular location">
    <subcellularLocation>
        <location evidence="1">Nucleus</location>
    </subcellularLocation>
</comment>
<comment type="caution">
    <text evidence="8">The sequence shown here is derived from an EMBL/GenBank/DDBJ whole genome shotgun (WGS) entry which is preliminary data.</text>
</comment>
<dbReference type="PANTHER" id="PTHR46261:SF32">
    <property type="entry name" value="HIGH MOBILITY GROUP B PROTEIN 3-LIKE"/>
    <property type="match status" value="1"/>
</dbReference>
<gene>
    <name evidence="8" type="ORF">JRO89_XS01G0141600</name>
</gene>
<feature type="domain" description="HMG box" evidence="7">
    <location>
        <begin position="46"/>
        <end position="115"/>
    </location>
</feature>
<proteinExistence type="inferred from homology"/>
<dbReference type="PANTHER" id="PTHR46261">
    <property type="entry name" value="HIGH MOBILITY GROUP B PROTEIN 4-RELATED"/>
    <property type="match status" value="1"/>
</dbReference>
<sequence length="150" mass="16865">MRGPRVVAIAQKKPDAEIMKKRKAENKTTKEKASKKTASRKDSDAPKRAPTAFFLFMEDFRKSFKENCADNKSVSAVGKAGGEKWKSMSEAEKAAYIKIADKRKAEYQEAFEAYKKKLNGDGVYEKPENSEKSEKSTTEVHDDDDQEASS</sequence>
<dbReference type="InterPro" id="IPR009071">
    <property type="entry name" value="HMG_box_dom"/>
</dbReference>
<evidence type="ECO:0000256" key="4">
    <source>
        <dbReference type="ARBA" id="ARBA00023242"/>
    </source>
</evidence>
<keyword evidence="3 5" id="KW-0238">DNA-binding</keyword>
<evidence type="ECO:0000256" key="2">
    <source>
        <dbReference type="ARBA" id="ARBA00008774"/>
    </source>
</evidence>
<dbReference type="PROSITE" id="PS50118">
    <property type="entry name" value="HMG_BOX_2"/>
    <property type="match status" value="1"/>
</dbReference>